<accession>A0A5B7JLR7</accession>
<keyword evidence="3" id="KW-1185">Reference proteome</keyword>
<name>A0A5B7JLR7_PORTR</name>
<organism evidence="2 3">
    <name type="scientific">Portunus trituberculatus</name>
    <name type="common">Swimming crab</name>
    <name type="synonym">Neptunus trituberculatus</name>
    <dbReference type="NCBI Taxonomy" id="210409"/>
    <lineage>
        <taxon>Eukaryota</taxon>
        <taxon>Metazoa</taxon>
        <taxon>Ecdysozoa</taxon>
        <taxon>Arthropoda</taxon>
        <taxon>Crustacea</taxon>
        <taxon>Multicrustacea</taxon>
        <taxon>Malacostraca</taxon>
        <taxon>Eumalacostraca</taxon>
        <taxon>Eucarida</taxon>
        <taxon>Decapoda</taxon>
        <taxon>Pleocyemata</taxon>
        <taxon>Brachyura</taxon>
        <taxon>Eubrachyura</taxon>
        <taxon>Portunoidea</taxon>
        <taxon>Portunidae</taxon>
        <taxon>Portuninae</taxon>
        <taxon>Portunus</taxon>
    </lineage>
</organism>
<dbReference type="Proteomes" id="UP000324222">
    <property type="component" value="Unassembled WGS sequence"/>
</dbReference>
<dbReference type="EMBL" id="VSRR010111043">
    <property type="protein sequence ID" value="MPC97690.1"/>
    <property type="molecule type" value="Genomic_DNA"/>
</dbReference>
<feature type="region of interest" description="Disordered" evidence="1">
    <location>
        <begin position="62"/>
        <end position="93"/>
    </location>
</feature>
<gene>
    <name evidence="2" type="ORF">E2C01_093016</name>
</gene>
<sequence length="93" mass="10876">MAKRVKWSNAHKRSWKQMQEVEEQRRYKERSGVWWRDKELADSWGLWTISVVLFVECDGKELRGGRGGRKGVAGSRVRQRHKEVGNASEPVHS</sequence>
<evidence type="ECO:0000313" key="2">
    <source>
        <dbReference type="EMBL" id="MPC97690.1"/>
    </source>
</evidence>
<reference evidence="2 3" key="1">
    <citation type="submission" date="2019-05" db="EMBL/GenBank/DDBJ databases">
        <title>Another draft genome of Portunus trituberculatus and its Hox gene families provides insights of decapod evolution.</title>
        <authorList>
            <person name="Jeong J.-H."/>
            <person name="Song I."/>
            <person name="Kim S."/>
            <person name="Choi T."/>
            <person name="Kim D."/>
            <person name="Ryu S."/>
            <person name="Kim W."/>
        </authorList>
    </citation>
    <scope>NUCLEOTIDE SEQUENCE [LARGE SCALE GENOMIC DNA]</scope>
    <source>
        <tissue evidence="2">Muscle</tissue>
    </source>
</reference>
<evidence type="ECO:0000313" key="3">
    <source>
        <dbReference type="Proteomes" id="UP000324222"/>
    </source>
</evidence>
<comment type="caution">
    <text evidence="2">The sequence shown here is derived from an EMBL/GenBank/DDBJ whole genome shotgun (WGS) entry which is preliminary data.</text>
</comment>
<proteinExistence type="predicted"/>
<evidence type="ECO:0000256" key="1">
    <source>
        <dbReference type="SAM" id="MobiDB-lite"/>
    </source>
</evidence>
<dbReference type="AlphaFoldDB" id="A0A5B7JLR7"/>
<protein>
    <submittedName>
        <fullName evidence="2">Uncharacterized protein</fullName>
    </submittedName>
</protein>